<dbReference type="EMBL" id="VFIY01000014">
    <property type="protein sequence ID" value="TPD59266.1"/>
    <property type="molecule type" value="Genomic_DNA"/>
</dbReference>
<comment type="cofactor">
    <cofactor evidence="1 4">
        <name>pyridoxal 5'-phosphate</name>
        <dbReference type="ChEBI" id="CHEBI:597326"/>
    </cofactor>
</comment>
<name>A0A501PHD2_9PROT</name>
<dbReference type="GO" id="GO:0008721">
    <property type="term" value="F:D-serine ammonia-lyase activity"/>
    <property type="evidence" value="ECO:0007669"/>
    <property type="project" value="UniProtKB-EC"/>
</dbReference>
<dbReference type="NCBIfam" id="NF002823">
    <property type="entry name" value="PRK02991.1"/>
    <property type="match status" value="1"/>
</dbReference>
<feature type="domain" description="Tryptophan synthase beta chain-like PALP" evidence="5">
    <location>
        <begin position="87"/>
        <end position="390"/>
    </location>
</feature>
<dbReference type="GO" id="GO:0036088">
    <property type="term" value="P:D-serine catabolic process"/>
    <property type="evidence" value="ECO:0007669"/>
    <property type="project" value="TreeGrafter"/>
</dbReference>
<feature type="modified residue" description="N6-(pyridoxal phosphate)lysine" evidence="4">
    <location>
        <position position="114"/>
    </location>
</feature>
<dbReference type="PANTHER" id="PTHR48078">
    <property type="entry name" value="THREONINE DEHYDRATASE, MITOCHONDRIAL-RELATED"/>
    <property type="match status" value="1"/>
</dbReference>
<dbReference type="InterPro" id="IPR011780">
    <property type="entry name" value="D_Ser_am_lyase"/>
</dbReference>
<dbReference type="OrthoDB" id="9780546at2"/>
<dbReference type="RefSeq" id="WP_139940930.1">
    <property type="nucleotide sequence ID" value="NZ_JBHSYP010000006.1"/>
</dbReference>
<dbReference type="HAMAP" id="MF_01030">
    <property type="entry name" value="D_Ser_dehydrat"/>
    <property type="match status" value="1"/>
</dbReference>
<dbReference type="SUPFAM" id="SSF53686">
    <property type="entry name" value="Tryptophan synthase beta subunit-like PLP-dependent enzymes"/>
    <property type="match status" value="1"/>
</dbReference>
<dbReference type="GO" id="GO:0009097">
    <property type="term" value="P:isoleucine biosynthetic process"/>
    <property type="evidence" value="ECO:0007669"/>
    <property type="project" value="TreeGrafter"/>
</dbReference>
<dbReference type="InterPro" id="IPR050147">
    <property type="entry name" value="Ser/Thr_Dehydratase"/>
</dbReference>
<evidence type="ECO:0000256" key="1">
    <source>
        <dbReference type="ARBA" id="ARBA00001933"/>
    </source>
</evidence>
<gene>
    <name evidence="4" type="primary">dsdA</name>
    <name evidence="6" type="ORF">FIV46_10740</name>
</gene>
<dbReference type="InterPro" id="IPR036052">
    <property type="entry name" value="TrpB-like_PALP_sf"/>
</dbReference>
<dbReference type="InterPro" id="IPR001926">
    <property type="entry name" value="TrpB-like_PALP"/>
</dbReference>
<proteinExistence type="inferred from homology"/>
<comment type="similarity">
    <text evidence="4">Belongs to the serine/threonine dehydratase family. DsdA subfamily.</text>
</comment>
<dbReference type="Pfam" id="PF00291">
    <property type="entry name" value="PALP"/>
    <property type="match status" value="1"/>
</dbReference>
<accession>A0A501PHD2</accession>
<evidence type="ECO:0000313" key="6">
    <source>
        <dbReference type="EMBL" id="TPD59266.1"/>
    </source>
</evidence>
<dbReference type="NCBIfam" id="TIGR02035">
    <property type="entry name" value="D_Ser_am_lyase"/>
    <property type="match status" value="1"/>
</dbReference>
<keyword evidence="2 4" id="KW-0663">Pyridoxal phosphate</keyword>
<dbReference type="EC" id="4.3.1.18" evidence="4"/>
<reference evidence="7" key="1">
    <citation type="submission" date="2019-06" db="EMBL/GenBank/DDBJ databases">
        <title>The complete genome of Emcibacter congregatus ZYLT.</title>
        <authorList>
            <person name="Zhao Z."/>
        </authorList>
    </citation>
    <scope>NUCLEOTIDE SEQUENCE [LARGE SCALE GENOMIC DNA]</scope>
    <source>
        <strain evidence="7">MCCC 1A06723</strain>
    </source>
</reference>
<keyword evidence="7" id="KW-1185">Reference proteome</keyword>
<evidence type="ECO:0000256" key="4">
    <source>
        <dbReference type="HAMAP-Rule" id="MF_01030"/>
    </source>
</evidence>
<sequence>MKNEAIYRKSAIFAKLSAGEPCLWRNPAFDPDPATLQDLPLSMTHVVEAEQRLQKFAPLLESLFPELAPSGGIIESRLLPAPDLKEKLPANGAKIDGKLWIKADHDLPVAGSVKARGGVYEVLCFAEELAVAHGLLVPGGDYRDLASPEARELFGKYTVSVGSTGNLGLSIGLIAAALGFQACVHMSVEAKQWKKDRLRRNGVHVIEHDDDYSRAVAAGRASAESDPCGYFVDDENSERLFSGYSVAALRLRQQLQQENVRVDEEHPLFVYLPCGVGGAPGGITFGLRHVFGSAVHCFFAEPVEAPCMLLTLASASEDDLSVYDVGLRVDTEADGLAVARASKFVAQMIQSSVSGVFTVKDERLFRDLYLLEKMEGIRIEPSAAAGFSGPELLCNDPEGRRYIEDHKLEKKMSQANHILWTTGGSFVPAEEYKKFHELGKKLQKQCNS</sequence>
<evidence type="ECO:0000313" key="7">
    <source>
        <dbReference type="Proteomes" id="UP000319148"/>
    </source>
</evidence>
<evidence type="ECO:0000259" key="5">
    <source>
        <dbReference type="Pfam" id="PF00291"/>
    </source>
</evidence>
<protein>
    <recommendedName>
        <fullName evidence="4">Probable D-serine dehydratase</fullName>
        <ecNumber evidence="4">4.3.1.18</ecNumber>
    </recommendedName>
    <alternativeName>
        <fullName evidence="4">D-serine deaminase</fullName>
        <shortName evidence="4">DSD</shortName>
    </alternativeName>
</protein>
<dbReference type="GO" id="GO:0030170">
    <property type="term" value="F:pyridoxal phosphate binding"/>
    <property type="evidence" value="ECO:0007669"/>
    <property type="project" value="InterPro"/>
</dbReference>
<comment type="caution">
    <text evidence="6">The sequence shown here is derived from an EMBL/GenBank/DDBJ whole genome shotgun (WGS) entry which is preliminary data.</text>
</comment>
<evidence type="ECO:0000256" key="2">
    <source>
        <dbReference type="ARBA" id="ARBA00022898"/>
    </source>
</evidence>
<organism evidence="6 7">
    <name type="scientific">Emcibacter nanhaiensis</name>
    <dbReference type="NCBI Taxonomy" id="1505037"/>
    <lineage>
        <taxon>Bacteria</taxon>
        <taxon>Pseudomonadati</taxon>
        <taxon>Pseudomonadota</taxon>
        <taxon>Alphaproteobacteria</taxon>
        <taxon>Emcibacterales</taxon>
        <taxon>Emcibacteraceae</taxon>
        <taxon>Emcibacter</taxon>
    </lineage>
</organism>
<dbReference type="Gene3D" id="3.40.50.1100">
    <property type="match status" value="2"/>
</dbReference>
<keyword evidence="3 4" id="KW-0456">Lyase</keyword>
<dbReference type="AlphaFoldDB" id="A0A501PHD2"/>
<dbReference type="PANTHER" id="PTHR48078:SF9">
    <property type="entry name" value="D-SERINE DEHYDRATASE"/>
    <property type="match status" value="1"/>
</dbReference>
<dbReference type="GO" id="GO:0016836">
    <property type="term" value="F:hydro-lyase activity"/>
    <property type="evidence" value="ECO:0007669"/>
    <property type="project" value="UniProtKB-UniRule"/>
</dbReference>
<comment type="catalytic activity">
    <reaction evidence="4">
        <text>D-serine = pyruvate + NH4(+)</text>
        <dbReference type="Rhea" id="RHEA:13977"/>
        <dbReference type="ChEBI" id="CHEBI:15361"/>
        <dbReference type="ChEBI" id="CHEBI:28938"/>
        <dbReference type="ChEBI" id="CHEBI:35247"/>
        <dbReference type="EC" id="4.3.1.18"/>
    </reaction>
</comment>
<dbReference type="Proteomes" id="UP000319148">
    <property type="component" value="Unassembled WGS sequence"/>
</dbReference>
<evidence type="ECO:0000256" key="3">
    <source>
        <dbReference type="ARBA" id="ARBA00023239"/>
    </source>
</evidence>